<dbReference type="OrthoDB" id="196243at2759"/>
<evidence type="ECO:0000256" key="1">
    <source>
        <dbReference type="SAM" id="MobiDB-lite"/>
    </source>
</evidence>
<gene>
    <name evidence="2" type="ORF">TrST_g899</name>
</gene>
<evidence type="ECO:0000313" key="3">
    <source>
        <dbReference type="Proteomes" id="UP001165085"/>
    </source>
</evidence>
<accession>A0A9W7B0A3</accession>
<sequence length="859" mass="93152">MSIVPKTAATTTTTEDPNSNINNTKYSKINKISNSIDGIPGIFLQMDLLKNFHGRYKTSNVQPTPAHLQSAKTAASLLALLAKTSHPFREAMISVHVNLLPRLFHDTASPSLPFISLCCLRTLFVLSFHTSATQHTATLLCRRNVVEALIQYFLSGVGNNIVTDLCLRSLTKLAVEAIQEVAARIVSSPLALDFFKTLSACIKNQIKNGPSPQSTPTNFDRNALASQMALSLLDMLTSPSDYVDLNNSKKMLCTLAFDGGGLDVAIELLDGSGRQKRSGNGAAEGGAEEDDEDEEEADEEEVRFSLSTNGRRSSAQGGEDIAKRIVLNILEADRPRRAGGVAPAFLRACCMGWLRRAPGVLVGGRGDGIMQRISLLMISRALEFGGSKHVFDESKEKKGDSRRATSMALAQQSTTNALRSGSADNLTKSVAKTNRRRTMERLPTKKKEGGGKIQQFMKDTSKLLKSKASTINFVCTSGCLNSITHMLAHYDSTVRSYAVAVFDVLLKKFEGGADMQMALIEQACVPSLFVMCKVGKRQYSPSFFVAQKVLTRLSKMVAEDEATGGSVLTKFGRRCMNTLGVSGSTALRSNISCALLLLTLENAKARQELVAFGQEAGELGLLGVLVGLISTGGRASTGARPFLASVDCLLSADERDVAQGEGAVGEENRFYGDFKRCNVNENLEDPEDLRPLVVYVVEEGETRGVKMECPSLVEIREIVPELAAKLKSQRAADLELSVEASSYAAAEEFFSHVACGWVGLEKGRKKWGLDFSIELLKLASFYKSSALKAAYARCCYELISRHNAVRIFNEAIGLGEKWLAMMAFKRVVGDFDGVAAAQNGQGGGREFVKVIEKFLGKVV</sequence>
<feature type="compositionally biased region" description="Polar residues" evidence="1">
    <location>
        <begin position="305"/>
        <end position="316"/>
    </location>
</feature>
<dbReference type="InterPro" id="IPR011989">
    <property type="entry name" value="ARM-like"/>
</dbReference>
<dbReference type="AlphaFoldDB" id="A0A9W7B0A3"/>
<dbReference type="EMBL" id="BRXY01000218">
    <property type="protein sequence ID" value="GMH78233.1"/>
    <property type="molecule type" value="Genomic_DNA"/>
</dbReference>
<dbReference type="Proteomes" id="UP001165085">
    <property type="component" value="Unassembled WGS sequence"/>
</dbReference>
<comment type="caution">
    <text evidence="2">The sequence shown here is derived from an EMBL/GenBank/DDBJ whole genome shotgun (WGS) entry which is preliminary data.</text>
</comment>
<dbReference type="SUPFAM" id="SSF48371">
    <property type="entry name" value="ARM repeat"/>
    <property type="match status" value="1"/>
</dbReference>
<keyword evidence="3" id="KW-1185">Reference proteome</keyword>
<protein>
    <submittedName>
        <fullName evidence="2">Uncharacterized protein</fullName>
    </submittedName>
</protein>
<feature type="region of interest" description="Disordered" evidence="1">
    <location>
        <begin position="274"/>
        <end position="317"/>
    </location>
</feature>
<organism evidence="2 3">
    <name type="scientific">Triparma strigata</name>
    <dbReference type="NCBI Taxonomy" id="1606541"/>
    <lineage>
        <taxon>Eukaryota</taxon>
        <taxon>Sar</taxon>
        <taxon>Stramenopiles</taxon>
        <taxon>Ochrophyta</taxon>
        <taxon>Bolidophyceae</taxon>
        <taxon>Parmales</taxon>
        <taxon>Triparmaceae</taxon>
        <taxon>Triparma</taxon>
    </lineage>
</organism>
<evidence type="ECO:0000313" key="2">
    <source>
        <dbReference type="EMBL" id="GMH78233.1"/>
    </source>
</evidence>
<reference evidence="3" key="1">
    <citation type="journal article" date="2023" name="Commun. Biol.">
        <title>Genome analysis of Parmales, the sister group of diatoms, reveals the evolutionary specialization of diatoms from phago-mixotrophs to photoautotrophs.</title>
        <authorList>
            <person name="Ban H."/>
            <person name="Sato S."/>
            <person name="Yoshikawa S."/>
            <person name="Yamada K."/>
            <person name="Nakamura Y."/>
            <person name="Ichinomiya M."/>
            <person name="Sato N."/>
            <person name="Blanc-Mathieu R."/>
            <person name="Endo H."/>
            <person name="Kuwata A."/>
            <person name="Ogata H."/>
        </authorList>
    </citation>
    <scope>NUCLEOTIDE SEQUENCE [LARGE SCALE GENOMIC DNA]</scope>
    <source>
        <strain evidence="3">NIES 3701</strain>
    </source>
</reference>
<name>A0A9W7B0A3_9STRA</name>
<feature type="compositionally biased region" description="Acidic residues" evidence="1">
    <location>
        <begin position="286"/>
        <end position="301"/>
    </location>
</feature>
<dbReference type="InterPro" id="IPR016024">
    <property type="entry name" value="ARM-type_fold"/>
</dbReference>
<proteinExistence type="predicted"/>
<dbReference type="Gene3D" id="1.25.10.10">
    <property type="entry name" value="Leucine-rich Repeat Variant"/>
    <property type="match status" value="1"/>
</dbReference>